<dbReference type="AlphaFoldDB" id="A0A432YUR5"/>
<comment type="caution">
    <text evidence="2">The sequence shown here is derived from an EMBL/GenBank/DDBJ whole genome shotgun (WGS) entry which is preliminary data.</text>
</comment>
<reference evidence="3" key="1">
    <citation type="journal article" date="2018" name="Front. Microbiol.">
        <title>Genome-Based Analysis Reveals the Taxonomy and Diversity of the Family Idiomarinaceae.</title>
        <authorList>
            <person name="Liu Y."/>
            <person name="Lai Q."/>
            <person name="Shao Z."/>
        </authorList>
    </citation>
    <scope>NUCLEOTIDE SEQUENCE [LARGE SCALE GENOMIC DNA]</scope>
    <source>
        <strain evidence="3">R22</strain>
    </source>
</reference>
<evidence type="ECO:0000313" key="2">
    <source>
        <dbReference type="EMBL" id="RUO67056.1"/>
    </source>
</evidence>
<sequence length="100" mass="11184">MRLLTIITSLALTAFTAFALVSPSSLMAQQNATQKCQQLMPETEQSKSSAQCQLAAEQVTWLSWLTGDSRSVQFHFFDLVELISSSSDSSKKHYQNEYTD</sequence>
<organism evidence="2 3">
    <name type="scientific">Idiomarina ramblicola</name>
    <dbReference type="NCBI Taxonomy" id="263724"/>
    <lineage>
        <taxon>Bacteria</taxon>
        <taxon>Pseudomonadati</taxon>
        <taxon>Pseudomonadota</taxon>
        <taxon>Gammaproteobacteria</taxon>
        <taxon>Alteromonadales</taxon>
        <taxon>Idiomarinaceae</taxon>
        <taxon>Idiomarina</taxon>
    </lineage>
</organism>
<evidence type="ECO:0000256" key="1">
    <source>
        <dbReference type="SAM" id="SignalP"/>
    </source>
</evidence>
<feature type="signal peptide" evidence="1">
    <location>
        <begin position="1"/>
        <end position="19"/>
    </location>
</feature>
<keyword evidence="1" id="KW-0732">Signal</keyword>
<dbReference type="OrthoDB" id="5772064at2"/>
<dbReference type="EMBL" id="PIQC01000008">
    <property type="protein sequence ID" value="RUO67056.1"/>
    <property type="molecule type" value="Genomic_DNA"/>
</dbReference>
<keyword evidence="3" id="KW-1185">Reference proteome</keyword>
<dbReference type="Proteomes" id="UP000288058">
    <property type="component" value="Unassembled WGS sequence"/>
</dbReference>
<dbReference type="RefSeq" id="WP_126782884.1">
    <property type="nucleotide sequence ID" value="NZ_PIQC01000008.1"/>
</dbReference>
<feature type="chain" id="PRO_5019078437" evidence="1">
    <location>
        <begin position="20"/>
        <end position="100"/>
    </location>
</feature>
<proteinExistence type="predicted"/>
<name>A0A432YUR5_9GAMM</name>
<protein>
    <submittedName>
        <fullName evidence="2">Uncharacterized protein</fullName>
    </submittedName>
</protein>
<accession>A0A432YUR5</accession>
<evidence type="ECO:0000313" key="3">
    <source>
        <dbReference type="Proteomes" id="UP000288058"/>
    </source>
</evidence>
<gene>
    <name evidence="2" type="ORF">CWI78_11140</name>
</gene>